<comment type="caution">
    <text evidence="1">The sequence shown here is derived from an EMBL/GenBank/DDBJ whole genome shotgun (WGS) entry which is preliminary data.</text>
</comment>
<evidence type="ECO:0000313" key="1">
    <source>
        <dbReference type="EMBL" id="KAF7382835.1"/>
    </source>
</evidence>
<dbReference type="Proteomes" id="UP000614350">
    <property type="component" value="Unassembled WGS sequence"/>
</dbReference>
<evidence type="ECO:0000313" key="2">
    <source>
        <dbReference type="Proteomes" id="UP000614350"/>
    </source>
</evidence>
<gene>
    <name evidence="1" type="ORF">HZH66_013237</name>
</gene>
<proteinExistence type="predicted"/>
<keyword evidence="2" id="KW-1185">Reference proteome</keyword>
<protein>
    <submittedName>
        <fullName evidence="1">Uncharacterized protein</fullName>
    </submittedName>
</protein>
<dbReference type="EMBL" id="JACSEA010000018">
    <property type="protein sequence ID" value="KAF7382835.1"/>
    <property type="molecule type" value="Genomic_DNA"/>
</dbReference>
<reference evidence="1" key="1">
    <citation type="journal article" date="2020" name="G3 (Bethesda)">
        <title>High-Quality Assemblies for Three Invasive Social Wasps from the &lt;i&gt;Vespula&lt;/i&gt; Genus.</title>
        <authorList>
            <person name="Harrop T.W.R."/>
            <person name="Guhlin J."/>
            <person name="McLaughlin G.M."/>
            <person name="Permina E."/>
            <person name="Stockwell P."/>
            <person name="Gilligan J."/>
            <person name="Le Lec M.F."/>
            <person name="Gruber M.A.M."/>
            <person name="Quinn O."/>
            <person name="Lovegrove M."/>
            <person name="Duncan E.J."/>
            <person name="Remnant E.J."/>
            <person name="Van Eeckhoven J."/>
            <person name="Graham B."/>
            <person name="Knapp R.A."/>
            <person name="Langford K.W."/>
            <person name="Kronenberg Z."/>
            <person name="Press M.O."/>
            <person name="Eacker S.M."/>
            <person name="Wilson-Rankin E.E."/>
            <person name="Purcell J."/>
            <person name="Lester P.J."/>
            <person name="Dearden P.K."/>
        </authorList>
    </citation>
    <scope>NUCLEOTIDE SEQUENCE</scope>
    <source>
        <strain evidence="1">Marl-1</strain>
    </source>
</reference>
<accession>A0A834MSE6</accession>
<sequence>MLSKVESFKITGSFSITTSTTSSSSSNSSDSSSSGLLEIALQQMYGSNGASAGLPVGMTTLKATTGTLSPLGNFSSGLGHGLTGATTLPRPGNWLRPAGLRLGHSEARVRLYCQAKGRPGPEPAG</sequence>
<dbReference type="AlphaFoldDB" id="A0A834MSE6"/>
<name>A0A834MSE6_VESVU</name>
<organism evidence="1 2">
    <name type="scientific">Vespula vulgaris</name>
    <name type="common">Yellow jacket</name>
    <name type="synonym">Wasp</name>
    <dbReference type="NCBI Taxonomy" id="7454"/>
    <lineage>
        <taxon>Eukaryota</taxon>
        <taxon>Metazoa</taxon>
        <taxon>Ecdysozoa</taxon>
        <taxon>Arthropoda</taxon>
        <taxon>Hexapoda</taxon>
        <taxon>Insecta</taxon>
        <taxon>Pterygota</taxon>
        <taxon>Neoptera</taxon>
        <taxon>Endopterygota</taxon>
        <taxon>Hymenoptera</taxon>
        <taxon>Apocrita</taxon>
        <taxon>Aculeata</taxon>
        <taxon>Vespoidea</taxon>
        <taxon>Vespidae</taxon>
        <taxon>Vespinae</taxon>
        <taxon>Vespula</taxon>
    </lineage>
</organism>